<accession>A0ABN3JJF8</accession>
<dbReference type="EMBL" id="BAAARW010000020">
    <property type="protein sequence ID" value="GAA2431731.1"/>
    <property type="molecule type" value="Genomic_DNA"/>
</dbReference>
<keyword evidence="5" id="KW-1185">Reference proteome</keyword>
<feature type="chain" id="PRO_5046058605" description="Secreted protein" evidence="3">
    <location>
        <begin position="25"/>
        <end position="172"/>
    </location>
</feature>
<evidence type="ECO:0000313" key="4">
    <source>
        <dbReference type="EMBL" id="GAA2431731.1"/>
    </source>
</evidence>
<protein>
    <recommendedName>
        <fullName evidence="6">Secreted protein</fullName>
    </recommendedName>
</protein>
<comment type="caution">
    <text evidence="4">The sequence shown here is derived from an EMBL/GenBank/DDBJ whole genome shotgun (WGS) entry which is preliminary data.</text>
</comment>
<proteinExistence type="predicted"/>
<evidence type="ECO:0000256" key="3">
    <source>
        <dbReference type="SAM" id="SignalP"/>
    </source>
</evidence>
<keyword evidence="2" id="KW-0812">Transmembrane</keyword>
<name>A0ABN3JJF8_9ACTN</name>
<reference evidence="4 5" key="1">
    <citation type="journal article" date="2019" name="Int. J. Syst. Evol. Microbiol.">
        <title>The Global Catalogue of Microorganisms (GCM) 10K type strain sequencing project: providing services to taxonomists for standard genome sequencing and annotation.</title>
        <authorList>
            <consortium name="The Broad Institute Genomics Platform"/>
            <consortium name="The Broad Institute Genome Sequencing Center for Infectious Disease"/>
            <person name="Wu L."/>
            <person name="Ma J."/>
        </authorList>
    </citation>
    <scope>NUCLEOTIDE SEQUENCE [LARGE SCALE GENOMIC DNA]</scope>
    <source>
        <strain evidence="4 5">JCM 3325</strain>
    </source>
</reference>
<gene>
    <name evidence="4" type="ORF">GCM10010191_51980</name>
</gene>
<keyword evidence="2" id="KW-1133">Transmembrane helix</keyword>
<sequence>MTAATVLTAATLLPVFAPTPAVHADDLDIVPATGGADRAITVIGGCRADDREVVIGGAAKGTGEVTDGWFSVRAWVVRERPGSYRVKARCSGSGFTQEGLVSVEAPEYETTEPPGWTRTGARERGPAWSATERRDRARGAWSRVLAWTLIGVGVLLWATVMLVHRRDENADT</sequence>
<evidence type="ECO:0000256" key="2">
    <source>
        <dbReference type="SAM" id="Phobius"/>
    </source>
</evidence>
<feature type="compositionally biased region" description="Basic and acidic residues" evidence="1">
    <location>
        <begin position="120"/>
        <end position="130"/>
    </location>
</feature>
<evidence type="ECO:0000256" key="1">
    <source>
        <dbReference type="SAM" id="MobiDB-lite"/>
    </source>
</evidence>
<evidence type="ECO:0000313" key="5">
    <source>
        <dbReference type="Proteomes" id="UP001501231"/>
    </source>
</evidence>
<feature type="transmembrane region" description="Helical" evidence="2">
    <location>
        <begin position="144"/>
        <end position="163"/>
    </location>
</feature>
<evidence type="ECO:0008006" key="6">
    <source>
        <dbReference type="Google" id="ProtNLM"/>
    </source>
</evidence>
<feature type="signal peptide" evidence="3">
    <location>
        <begin position="1"/>
        <end position="24"/>
    </location>
</feature>
<keyword evidence="2" id="KW-0472">Membrane</keyword>
<dbReference type="RefSeq" id="WP_344592305.1">
    <property type="nucleotide sequence ID" value="NZ_BAAARW010000020.1"/>
</dbReference>
<organism evidence="4 5">
    <name type="scientific">Actinomadura vinacea</name>
    <dbReference type="NCBI Taxonomy" id="115336"/>
    <lineage>
        <taxon>Bacteria</taxon>
        <taxon>Bacillati</taxon>
        <taxon>Actinomycetota</taxon>
        <taxon>Actinomycetes</taxon>
        <taxon>Streptosporangiales</taxon>
        <taxon>Thermomonosporaceae</taxon>
        <taxon>Actinomadura</taxon>
    </lineage>
</organism>
<keyword evidence="3" id="KW-0732">Signal</keyword>
<feature type="region of interest" description="Disordered" evidence="1">
    <location>
        <begin position="107"/>
        <end position="130"/>
    </location>
</feature>
<dbReference type="Proteomes" id="UP001501231">
    <property type="component" value="Unassembled WGS sequence"/>
</dbReference>